<comment type="caution">
    <text evidence="5">The sequence shown here is derived from an EMBL/GenBank/DDBJ whole genome shotgun (WGS) entry which is preliminary data.</text>
</comment>
<feature type="domain" description="NmrA-like" evidence="4">
    <location>
        <begin position="3"/>
        <end position="251"/>
    </location>
</feature>
<keyword evidence="2" id="KW-0521">NADP</keyword>
<accession>A0A364N0L0</accession>
<dbReference type="InterPro" id="IPR036291">
    <property type="entry name" value="NAD(P)-bd_dom_sf"/>
</dbReference>
<dbReference type="AlphaFoldDB" id="A0A364N0L0"/>
<evidence type="ECO:0000313" key="6">
    <source>
        <dbReference type="Proteomes" id="UP000249619"/>
    </source>
</evidence>
<organism evidence="5 6">
    <name type="scientific">Stemphylium lycopersici</name>
    <name type="common">Tomato gray leaf spot disease fungus</name>
    <name type="synonym">Thyrospora lycopersici</name>
    <dbReference type="NCBI Taxonomy" id="183478"/>
    <lineage>
        <taxon>Eukaryota</taxon>
        <taxon>Fungi</taxon>
        <taxon>Dikarya</taxon>
        <taxon>Ascomycota</taxon>
        <taxon>Pezizomycotina</taxon>
        <taxon>Dothideomycetes</taxon>
        <taxon>Pleosporomycetidae</taxon>
        <taxon>Pleosporales</taxon>
        <taxon>Pleosporineae</taxon>
        <taxon>Pleosporaceae</taxon>
        <taxon>Stemphylium</taxon>
    </lineage>
</organism>
<gene>
    <name evidence="5" type="ORF">DDE83_005876</name>
</gene>
<dbReference type="EMBL" id="QGDH01000084">
    <property type="protein sequence ID" value="RAR08672.1"/>
    <property type="molecule type" value="Genomic_DNA"/>
</dbReference>
<dbReference type="Proteomes" id="UP000249619">
    <property type="component" value="Unassembled WGS sequence"/>
</dbReference>
<keyword evidence="3" id="KW-0560">Oxidoreductase</keyword>
<evidence type="ECO:0000259" key="4">
    <source>
        <dbReference type="Pfam" id="PF05368"/>
    </source>
</evidence>
<evidence type="ECO:0000256" key="3">
    <source>
        <dbReference type="ARBA" id="ARBA00023002"/>
    </source>
</evidence>
<proteinExistence type="inferred from homology"/>
<dbReference type="STRING" id="183478.A0A364N0L0"/>
<dbReference type="PANTHER" id="PTHR47706">
    <property type="entry name" value="NMRA-LIKE FAMILY PROTEIN"/>
    <property type="match status" value="1"/>
</dbReference>
<comment type="similarity">
    <text evidence="1">Belongs to the NmrA-type oxidoreductase family. Isoflavone reductase subfamily.</text>
</comment>
<keyword evidence="6" id="KW-1185">Reference proteome</keyword>
<protein>
    <submittedName>
        <fullName evidence="5">NAD(P)-binding protein</fullName>
    </submittedName>
</protein>
<dbReference type="Gene3D" id="3.40.50.720">
    <property type="entry name" value="NAD(P)-binding Rossmann-like Domain"/>
    <property type="match status" value="1"/>
</dbReference>
<reference evidence="6" key="1">
    <citation type="submission" date="2018-05" db="EMBL/GenBank/DDBJ databases">
        <title>Draft genome sequence of Stemphylium lycopersici strain CIDEFI 213.</title>
        <authorList>
            <person name="Medina R."/>
            <person name="Franco M.E.E."/>
            <person name="Lucentini C.G."/>
            <person name="Saparrat M.C.N."/>
            <person name="Balatti P.A."/>
        </authorList>
    </citation>
    <scope>NUCLEOTIDE SEQUENCE [LARGE SCALE GENOMIC DNA]</scope>
    <source>
        <strain evidence="6">CIDEFI 213</strain>
    </source>
</reference>
<dbReference type="GO" id="GO:0016491">
    <property type="term" value="F:oxidoreductase activity"/>
    <property type="evidence" value="ECO:0007669"/>
    <property type="project" value="UniProtKB-KW"/>
</dbReference>
<dbReference type="PANTHER" id="PTHR47706:SF4">
    <property type="entry name" value="NMRA-LIKE DOMAIN-CONTAINING PROTEIN"/>
    <property type="match status" value="1"/>
</dbReference>
<dbReference type="InterPro" id="IPR008030">
    <property type="entry name" value="NmrA-like"/>
</dbReference>
<dbReference type="InterPro" id="IPR051609">
    <property type="entry name" value="NmrA/Isoflavone_reductase-like"/>
</dbReference>
<dbReference type="Pfam" id="PF05368">
    <property type="entry name" value="NmrA"/>
    <property type="match status" value="1"/>
</dbReference>
<evidence type="ECO:0000256" key="1">
    <source>
        <dbReference type="ARBA" id="ARBA00005725"/>
    </source>
</evidence>
<evidence type="ECO:0000256" key="2">
    <source>
        <dbReference type="ARBA" id="ARBA00022857"/>
    </source>
</evidence>
<evidence type="ECO:0000313" key="5">
    <source>
        <dbReference type="EMBL" id="RAR08672.1"/>
    </source>
</evidence>
<name>A0A364N0L0_STELY</name>
<sequence length="310" mass="34026">MVTVAIVGGTGNVGKTLVDAFVADGKHKVIVIARKVPKKASPAPVFAVDYTNDAQLKDTLEQNNVHTVISTILMLDPVSAEAERNMIAAADKATCTKRFVASSWGAATPEDESIHLPFHAFRGQSVEALRKTSLEWTRFHNGLFLDYYGIPHVETYLTPLAFGIDIASRKAAIPGSTGNEVMSVTYTKDLGKFAVAAMGLEKWDEALSCYSEMTTFNRLIEAAEEATGDKFDVGFDPMEKLQRAEITELPSHVHMYSFFPKPHLAGLLSRFGIWVVTGDMRVQAEDSLNERFPEIKTANVKEIVGAWKGN</sequence>
<dbReference type="SUPFAM" id="SSF51735">
    <property type="entry name" value="NAD(P)-binding Rossmann-fold domains"/>
    <property type="match status" value="1"/>
</dbReference>
<dbReference type="OrthoDB" id="419598at2759"/>